<gene>
    <name evidence="4" type="ORF">F53441_12026</name>
</gene>
<evidence type="ECO:0000313" key="5">
    <source>
        <dbReference type="Proteomes" id="UP000605986"/>
    </source>
</evidence>
<name>A0A8H4NQI9_9HYPO</name>
<dbReference type="OrthoDB" id="539213at2759"/>
<evidence type="ECO:0000313" key="4">
    <source>
        <dbReference type="EMBL" id="KAF4441513.1"/>
    </source>
</evidence>
<dbReference type="Gene3D" id="1.25.40.20">
    <property type="entry name" value="Ankyrin repeat-containing domain"/>
    <property type="match status" value="2"/>
</dbReference>
<reference evidence="4" key="1">
    <citation type="submission" date="2020-01" db="EMBL/GenBank/DDBJ databases">
        <title>Identification and distribution of gene clusters putatively required for synthesis of sphingolipid metabolism inhibitors in phylogenetically diverse species of the filamentous fungus Fusarium.</title>
        <authorList>
            <person name="Kim H.-S."/>
            <person name="Busman M."/>
            <person name="Brown D.W."/>
            <person name="Divon H."/>
            <person name="Uhlig S."/>
            <person name="Proctor R.H."/>
        </authorList>
    </citation>
    <scope>NUCLEOTIDE SEQUENCE</scope>
    <source>
        <strain evidence="4">NRRL 53441</strain>
    </source>
</reference>
<dbReference type="SUPFAM" id="SSF48403">
    <property type="entry name" value="Ankyrin repeat"/>
    <property type="match status" value="1"/>
</dbReference>
<feature type="repeat" description="ANK" evidence="3">
    <location>
        <begin position="124"/>
        <end position="151"/>
    </location>
</feature>
<keyword evidence="2 3" id="KW-0040">ANK repeat</keyword>
<organism evidence="4 5">
    <name type="scientific">Fusarium austroafricanum</name>
    <dbReference type="NCBI Taxonomy" id="2364996"/>
    <lineage>
        <taxon>Eukaryota</taxon>
        <taxon>Fungi</taxon>
        <taxon>Dikarya</taxon>
        <taxon>Ascomycota</taxon>
        <taxon>Pezizomycotina</taxon>
        <taxon>Sordariomycetes</taxon>
        <taxon>Hypocreomycetidae</taxon>
        <taxon>Hypocreales</taxon>
        <taxon>Nectriaceae</taxon>
        <taxon>Fusarium</taxon>
        <taxon>Fusarium concolor species complex</taxon>
    </lineage>
</organism>
<dbReference type="EMBL" id="JAADJG010000620">
    <property type="protein sequence ID" value="KAF4441513.1"/>
    <property type="molecule type" value="Genomic_DNA"/>
</dbReference>
<dbReference type="SMART" id="SM00248">
    <property type="entry name" value="ANK"/>
    <property type="match status" value="5"/>
</dbReference>
<comment type="caution">
    <text evidence="4">The sequence shown here is derived from an EMBL/GenBank/DDBJ whole genome shotgun (WGS) entry which is preliminary data.</text>
</comment>
<accession>A0A8H4NQI9</accession>
<dbReference type="Pfam" id="PF12796">
    <property type="entry name" value="Ank_2"/>
    <property type="match status" value="1"/>
</dbReference>
<dbReference type="PROSITE" id="PS50297">
    <property type="entry name" value="ANK_REP_REGION"/>
    <property type="match status" value="2"/>
</dbReference>
<evidence type="ECO:0000256" key="1">
    <source>
        <dbReference type="ARBA" id="ARBA00022737"/>
    </source>
</evidence>
<dbReference type="AlphaFoldDB" id="A0A8H4NQI9"/>
<dbReference type="InterPro" id="IPR036770">
    <property type="entry name" value="Ankyrin_rpt-contain_sf"/>
</dbReference>
<keyword evidence="5" id="KW-1185">Reference proteome</keyword>
<dbReference type="Proteomes" id="UP000605986">
    <property type="component" value="Unassembled WGS sequence"/>
</dbReference>
<feature type="repeat" description="ANK" evidence="3">
    <location>
        <begin position="244"/>
        <end position="276"/>
    </location>
</feature>
<keyword evidence="1" id="KW-0677">Repeat</keyword>
<dbReference type="InterPro" id="IPR002110">
    <property type="entry name" value="Ankyrin_rpt"/>
</dbReference>
<sequence>MPVEIMHLVIDEISEEPYRDLLSLAMTCKGLKELALPRLYDRDAEESLDMPLALQWACWFGVLEAAKISLESLKRAISTDFKTKISQPFKNDTLYNLRYKTVRRRGPSGPAYGYLHWGSRSGLLHLACLRGNTAIAKLLIDNGVDPNEPDGKSLPPLAYALNEDVAKFLISRGADVNATHGTDETALCHLISWGPMDDGEWNTEFNMPRGKGALKPLDTRHDRFSSIRYLIQQANADIYADTIKSVSPLLLAVRTRYVEVVQILLEAGASPNPIKNETGQKRLLLADALKESDNHQIVTMLLNAGAEADLDPMPEGDLSSNQGAELPVMNFTTHGGNLMYKKEEVIMARLICKNIKNFNKVIDGHTALWYYVRKGRGDIGQVLIEHGACPNLANVVVREDTVPRLVAN</sequence>
<feature type="repeat" description="ANK" evidence="3">
    <location>
        <begin position="363"/>
        <end position="395"/>
    </location>
</feature>
<evidence type="ECO:0000256" key="2">
    <source>
        <dbReference type="ARBA" id="ARBA00023043"/>
    </source>
</evidence>
<dbReference type="Pfam" id="PF00023">
    <property type="entry name" value="Ank"/>
    <property type="match status" value="2"/>
</dbReference>
<dbReference type="InterPro" id="IPR050745">
    <property type="entry name" value="Multifunctional_regulatory"/>
</dbReference>
<dbReference type="PROSITE" id="PS50088">
    <property type="entry name" value="ANK_REPEAT"/>
    <property type="match status" value="3"/>
</dbReference>
<dbReference type="PANTHER" id="PTHR24189">
    <property type="entry name" value="MYOTROPHIN"/>
    <property type="match status" value="1"/>
</dbReference>
<proteinExistence type="predicted"/>
<protein>
    <submittedName>
        <fullName evidence="4">Ankyrin-2</fullName>
    </submittedName>
</protein>
<evidence type="ECO:0000256" key="3">
    <source>
        <dbReference type="PROSITE-ProRule" id="PRU00023"/>
    </source>
</evidence>